<accession>A0A1G2BN56</accession>
<name>A0A1G2BN56_9BACT</name>
<feature type="transmembrane region" description="Helical" evidence="1">
    <location>
        <begin position="7"/>
        <end position="25"/>
    </location>
</feature>
<feature type="transmembrane region" description="Helical" evidence="1">
    <location>
        <begin position="206"/>
        <end position="230"/>
    </location>
</feature>
<dbReference type="EMBL" id="MHKL01000008">
    <property type="protein sequence ID" value="OGY89760.1"/>
    <property type="molecule type" value="Genomic_DNA"/>
</dbReference>
<sequence>MKINKKIDLAILILFPVIIAVMAAILKTNFLISTLLFFGLPSAWLIFRYPRATKKSFLFAILFTLPLVAIVDYIMVVSRGWLIVSSIFSQRFLGVVAWEQFIWGVLFVFFLLMFYEYFLDRPEKKSIFEMLKISRPDVHQLVRRAMQDFTWLLFFLFSLFIIAFLTEPNFLKIHYPYLIIGTIIVLLPLSLFLFKFPNFWLRFLKATCYFAYLAVVVEYIGVKLNHWIFPGQEYLSVLPFFNFLIPFEEYFFYIILSAAGILTYYEFFDDDKK</sequence>
<evidence type="ECO:0000313" key="2">
    <source>
        <dbReference type="EMBL" id="OGY89760.1"/>
    </source>
</evidence>
<keyword evidence="1" id="KW-1133">Transmembrane helix</keyword>
<dbReference type="AlphaFoldDB" id="A0A1G2BN56"/>
<comment type="caution">
    <text evidence="2">The sequence shown here is derived from an EMBL/GenBank/DDBJ whole genome shotgun (WGS) entry which is preliminary data.</text>
</comment>
<evidence type="ECO:0000256" key="1">
    <source>
        <dbReference type="SAM" id="Phobius"/>
    </source>
</evidence>
<feature type="transmembrane region" description="Helical" evidence="1">
    <location>
        <begin position="250"/>
        <end position="268"/>
    </location>
</feature>
<feature type="transmembrane region" description="Helical" evidence="1">
    <location>
        <begin position="57"/>
        <end position="81"/>
    </location>
</feature>
<evidence type="ECO:0008006" key="4">
    <source>
        <dbReference type="Google" id="ProtNLM"/>
    </source>
</evidence>
<evidence type="ECO:0000313" key="3">
    <source>
        <dbReference type="Proteomes" id="UP000178849"/>
    </source>
</evidence>
<gene>
    <name evidence="2" type="ORF">A2927_03360</name>
</gene>
<proteinExistence type="predicted"/>
<organism evidence="2 3">
    <name type="scientific">Candidatus Komeilibacteria bacterium RIFCSPLOWO2_01_FULL_45_10</name>
    <dbReference type="NCBI Taxonomy" id="1798550"/>
    <lineage>
        <taxon>Bacteria</taxon>
        <taxon>Candidatus Komeiliibacteriota</taxon>
    </lineage>
</organism>
<feature type="transmembrane region" description="Helical" evidence="1">
    <location>
        <begin position="31"/>
        <end position="50"/>
    </location>
</feature>
<keyword evidence="1" id="KW-0472">Membrane</keyword>
<feature type="transmembrane region" description="Helical" evidence="1">
    <location>
        <begin position="101"/>
        <end position="119"/>
    </location>
</feature>
<dbReference type="STRING" id="1798550.A2927_03360"/>
<keyword evidence="1" id="KW-0812">Transmembrane</keyword>
<reference evidence="2 3" key="1">
    <citation type="journal article" date="2016" name="Nat. Commun.">
        <title>Thousands of microbial genomes shed light on interconnected biogeochemical processes in an aquifer system.</title>
        <authorList>
            <person name="Anantharaman K."/>
            <person name="Brown C.T."/>
            <person name="Hug L.A."/>
            <person name="Sharon I."/>
            <person name="Castelle C.J."/>
            <person name="Probst A.J."/>
            <person name="Thomas B.C."/>
            <person name="Singh A."/>
            <person name="Wilkins M.J."/>
            <person name="Karaoz U."/>
            <person name="Brodie E.L."/>
            <person name="Williams K.H."/>
            <person name="Hubbard S.S."/>
            <person name="Banfield J.F."/>
        </authorList>
    </citation>
    <scope>NUCLEOTIDE SEQUENCE [LARGE SCALE GENOMIC DNA]</scope>
</reference>
<feature type="transmembrane region" description="Helical" evidence="1">
    <location>
        <begin position="149"/>
        <end position="167"/>
    </location>
</feature>
<feature type="transmembrane region" description="Helical" evidence="1">
    <location>
        <begin position="173"/>
        <end position="194"/>
    </location>
</feature>
<dbReference type="Proteomes" id="UP000178849">
    <property type="component" value="Unassembled WGS sequence"/>
</dbReference>
<protein>
    <recommendedName>
        <fullName evidence="4">Lycopene cyclase domain-containing protein</fullName>
    </recommendedName>
</protein>